<reference evidence="2" key="1">
    <citation type="submission" date="2021-04" db="EMBL/GenBank/DDBJ databases">
        <title>Ouciella asimina sp. nov., isolated from the surface seawater in the hydrothermal field of Okinawa Trough.</title>
        <authorList>
            <person name="Shuang W."/>
        </authorList>
    </citation>
    <scope>NUCLEOTIDE SEQUENCE</scope>
    <source>
        <strain evidence="2">LXI357</strain>
    </source>
</reference>
<dbReference type="InterPro" id="IPR003959">
    <property type="entry name" value="ATPase_AAA_core"/>
</dbReference>
<keyword evidence="3" id="KW-1185">Reference proteome</keyword>
<dbReference type="PANTHER" id="PTHR40396">
    <property type="entry name" value="ATPASE-LIKE PROTEIN"/>
    <property type="match status" value="1"/>
</dbReference>
<organism evidence="2 3">
    <name type="scientific">Stakelama marina</name>
    <dbReference type="NCBI Taxonomy" id="2826939"/>
    <lineage>
        <taxon>Bacteria</taxon>
        <taxon>Pseudomonadati</taxon>
        <taxon>Pseudomonadota</taxon>
        <taxon>Alphaproteobacteria</taxon>
        <taxon>Sphingomonadales</taxon>
        <taxon>Sphingomonadaceae</taxon>
        <taxon>Stakelama</taxon>
    </lineage>
</organism>
<proteinExistence type="predicted"/>
<dbReference type="PANTHER" id="PTHR40396:SF1">
    <property type="entry name" value="ATPASE AAA-TYPE CORE DOMAIN-CONTAINING PROTEIN"/>
    <property type="match status" value="1"/>
</dbReference>
<dbReference type="Pfam" id="PF13304">
    <property type="entry name" value="AAA_21"/>
    <property type="match status" value="1"/>
</dbReference>
<dbReference type="Proteomes" id="UP000676996">
    <property type="component" value="Unassembled WGS sequence"/>
</dbReference>
<sequence>MTKERIKGFETAGRSKMLVSFQVSNYKSFRSDAILNLNANRADKTIPGAILRPEDGSDKDAQLLAAAAIYGANASGKTNLIMALDYFTKAVAYSQSIWKPGSGTRVTPNALDAEKPTRMEVVVIVNGVRYRYGFEGNPRTFTREWLFSYPVGRERELFVRETNFETGEPQVTATFGRNLSGSIRDFNSSLRRANENSLLLSALAQDNQSEALDVFSYFYDANRIIDRTDQDNEIKFASRFTETMPDFRELLLGLLQTADQSIVDIDVEEIEKIASSEGSVDEISEIVPNYETRFNSIISGVTVTLPLNVQSRGVKSVYAMSAHACMSLLRGSLLIIDEIDTSMHPHLVAKLVSIFQNPATNPHGAQIIFSTHDTHLISIEHLRRDQVWFVEKTDGVSELFALSEFSPRKGENLEMSYLRGKFGAVPEGGVSLRLLGLSNQVSSSRSNQASVTEASDE</sequence>
<dbReference type="EMBL" id="JAGRQC010000007">
    <property type="protein sequence ID" value="MBR0553987.1"/>
    <property type="molecule type" value="Genomic_DNA"/>
</dbReference>
<dbReference type="GO" id="GO:0005524">
    <property type="term" value="F:ATP binding"/>
    <property type="evidence" value="ECO:0007669"/>
    <property type="project" value="UniProtKB-KW"/>
</dbReference>
<comment type="caution">
    <text evidence="2">The sequence shown here is derived from an EMBL/GenBank/DDBJ whole genome shotgun (WGS) entry which is preliminary data.</text>
</comment>
<gene>
    <name evidence="2" type="ORF">J7S20_15895</name>
</gene>
<evidence type="ECO:0000313" key="3">
    <source>
        <dbReference type="Proteomes" id="UP000676996"/>
    </source>
</evidence>
<feature type="domain" description="ATPase AAA-type core" evidence="1">
    <location>
        <begin position="67"/>
        <end position="378"/>
    </location>
</feature>
<keyword evidence="2" id="KW-0547">Nucleotide-binding</keyword>
<keyword evidence="2" id="KW-0067">ATP-binding</keyword>
<dbReference type="Gene3D" id="3.40.50.300">
    <property type="entry name" value="P-loop containing nucleotide triphosphate hydrolases"/>
    <property type="match status" value="1"/>
</dbReference>
<name>A0A8T4IHE1_9SPHN</name>
<dbReference type="RefSeq" id="WP_284055239.1">
    <property type="nucleotide sequence ID" value="NZ_JAGRQC010000007.1"/>
</dbReference>
<dbReference type="GO" id="GO:0016887">
    <property type="term" value="F:ATP hydrolysis activity"/>
    <property type="evidence" value="ECO:0007669"/>
    <property type="project" value="InterPro"/>
</dbReference>
<dbReference type="SUPFAM" id="SSF52540">
    <property type="entry name" value="P-loop containing nucleoside triphosphate hydrolases"/>
    <property type="match status" value="1"/>
</dbReference>
<evidence type="ECO:0000259" key="1">
    <source>
        <dbReference type="Pfam" id="PF13304"/>
    </source>
</evidence>
<accession>A0A8T4IHE1</accession>
<protein>
    <submittedName>
        <fullName evidence="2">ATP-binding protein</fullName>
    </submittedName>
</protein>
<dbReference type="InterPro" id="IPR027417">
    <property type="entry name" value="P-loop_NTPase"/>
</dbReference>
<evidence type="ECO:0000313" key="2">
    <source>
        <dbReference type="EMBL" id="MBR0553987.1"/>
    </source>
</evidence>
<dbReference type="AlphaFoldDB" id="A0A8T4IHE1"/>